<dbReference type="NCBIfam" id="TIGR00073">
    <property type="entry name" value="hypB"/>
    <property type="match status" value="1"/>
</dbReference>
<dbReference type="OrthoDB" id="9802035at2"/>
<evidence type="ECO:0000256" key="1">
    <source>
        <dbReference type="ARBA" id="ARBA00006211"/>
    </source>
</evidence>
<dbReference type="InterPro" id="IPR003495">
    <property type="entry name" value="CobW/HypB/UreG_nucleotide-bd"/>
</dbReference>
<evidence type="ECO:0000256" key="8">
    <source>
        <dbReference type="ARBA" id="ARBA00035238"/>
    </source>
</evidence>
<dbReference type="Proteomes" id="UP000239239">
    <property type="component" value="Unassembled WGS sequence"/>
</dbReference>
<dbReference type="GO" id="GO:0008270">
    <property type="term" value="F:zinc ion binding"/>
    <property type="evidence" value="ECO:0007669"/>
    <property type="project" value="TreeGrafter"/>
</dbReference>
<comment type="similarity">
    <text evidence="1">Belongs to the SIMIBI class G3E GTPase family. HypB/HupM subfamily.</text>
</comment>
<organism evidence="9 10">
    <name type="scientific">Legionella pneumophila</name>
    <dbReference type="NCBI Taxonomy" id="446"/>
    <lineage>
        <taxon>Bacteria</taxon>
        <taxon>Pseudomonadati</taxon>
        <taxon>Pseudomonadota</taxon>
        <taxon>Gammaproteobacteria</taxon>
        <taxon>Legionellales</taxon>
        <taxon>Legionellaceae</taxon>
        <taxon>Legionella</taxon>
    </lineage>
</organism>
<dbReference type="Pfam" id="PF02492">
    <property type="entry name" value="cobW"/>
    <property type="match status" value="1"/>
</dbReference>
<keyword evidence="2" id="KW-0533">Nickel</keyword>
<sequence length="252" mass="28103">MCGICGCSVEKGQTMDNEHHATHHEHSVPHEHSVDIEQNILAQNNEFAAHNRDYFLKHKILALNLMSSPGSGKTTLLSKTISDLGKEIDITVIVGDQQTNCDAEMLKSRGGDAWQINTGKVCHLDAHMVSHAIQDISLKKQSLLFIENVGNLVCPASFHLGEQFRIVILSVTEGENKPLKYPDMFHSADLLLITKADLLPHVNFDLDLCKEYVRRTNPSIDIITLSAVNGVGLKDWYDWLLHSFRLNVQASS</sequence>
<dbReference type="GO" id="GO:0016151">
    <property type="term" value="F:nickel cation binding"/>
    <property type="evidence" value="ECO:0007669"/>
    <property type="project" value="InterPro"/>
</dbReference>
<name>A0A2S6EXK2_LEGPN</name>
<dbReference type="SUPFAM" id="SSF52540">
    <property type="entry name" value="P-loop containing nucleoside triphosphate hydrolases"/>
    <property type="match status" value="1"/>
</dbReference>
<evidence type="ECO:0000256" key="4">
    <source>
        <dbReference type="ARBA" id="ARBA00022741"/>
    </source>
</evidence>
<keyword evidence="6" id="KW-0862">Zinc</keyword>
<dbReference type="PANTHER" id="PTHR30134">
    <property type="entry name" value="HYDROGENASE PROTEIN ASSEMBLY PROTEIN, NICKEL CHAPERONE"/>
    <property type="match status" value="1"/>
</dbReference>
<evidence type="ECO:0000313" key="9">
    <source>
        <dbReference type="EMBL" id="PPK29908.1"/>
    </source>
</evidence>
<dbReference type="InterPro" id="IPR004392">
    <property type="entry name" value="Hyd_mat_HypB"/>
</dbReference>
<dbReference type="EMBL" id="PQWY01000016">
    <property type="protein sequence ID" value="PPK29908.1"/>
    <property type="molecule type" value="Genomic_DNA"/>
</dbReference>
<evidence type="ECO:0000256" key="3">
    <source>
        <dbReference type="ARBA" id="ARBA00022723"/>
    </source>
</evidence>
<dbReference type="CDD" id="cd05390">
    <property type="entry name" value="HypB"/>
    <property type="match status" value="1"/>
</dbReference>
<accession>A0A2S6EXK2</accession>
<gene>
    <name evidence="9" type="primary">hypB</name>
    <name evidence="9" type="ORF">C3928_12710</name>
</gene>
<evidence type="ECO:0000256" key="6">
    <source>
        <dbReference type="ARBA" id="ARBA00022833"/>
    </source>
</evidence>
<evidence type="ECO:0000256" key="5">
    <source>
        <dbReference type="ARBA" id="ARBA00022801"/>
    </source>
</evidence>
<dbReference type="PANTHER" id="PTHR30134:SF2">
    <property type="entry name" value="HYDROGENASE MATURATION FACTOR HYPB"/>
    <property type="match status" value="1"/>
</dbReference>
<dbReference type="AlphaFoldDB" id="A0A2S6EXK2"/>
<dbReference type="GO" id="GO:0051604">
    <property type="term" value="P:protein maturation"/>
    <property type="evidence" value="ECO:0007669"/>
    <property type="project" value="InterPro"/>
</dbReference>
<dbReference type="Gene3D" id="3.40.50.300">
    <property type="entry name" value="P-loop containing nucleotide triphosphate hydrolases"/>
    <property type="match status" value="1"/>
</dbReference>
<keyword evidence="3" id="KW-0479">Metal-binding</keyword>
<proteinExistence type="inferred from homology"/>
<evidence type="ECO:0000256" key="7">
    <source>
        <dbReference type="ARBA" id="ARBA00023134"/>
    </source>
</evidence>
<dbReference type="GO" id="GO:0003924">
    <property type="term" value="F:GTPase activity"/>
    <property type="evidence" value="ECO:0007669"/>
    <property type="project" value="InterPro"/>
</dbReference>
<reference evidence="9 10" key="1">
    <citation type="submission" date="2018-02" db="EMBL/GenBank/DDBJ databases">
        <title>Draft genome sequences of four Legionella pneumophila clinical strains isolated in Ontario.</title>
        <authorList>
            <person name="Fortuna A."/>
            <person name="Ramnarine R."/>
            <person name="Li A."/>
            <person name="Frantz C."/>
            <person name="Mallo G."/>
        </authorList>
    </citation>
    <scope>NUCLEOTIDE SEQUENCE [LARGE SCALE GENOMIC DNA]</scope>
    <source>
        <strain evidence="9 10">LG61</strain>
    </source>
</reference>
<evidence type="ECO:0000256" key="2">
    <source>
        <dbReference type="ARBA" id="ARBA00022596"/>
    </source>
</evidence>
<comment type="caution">
    <text evidence="9">The sequence shown here is derived from an EMBL/GenBank/DDBJ whole genome shotgun (WGS) entry which is preliminary data.</text>
</comment>
<dbReference type="InterPro" id="IPR027417">
    <property type="entry name" value="P-loop_NTPase"/>
</dbReference>
<keyword evidence="5" id="KW-0378">Hydrolase</keyword>
<dbReference type="GO" id="GO:0005525">
    <property type="term" value="F:GTP binding"/>
    <property type="evidence" value="ECO:0007669"/>
    <property type="project" value="UniProtKB-KW"/>
</dbReference>
<dbReference type="PIRSF" id="PIRSF005624">
    <property type="entry name" value="Ni-bind_GTPase"/>
    <property type="match status" value="1"/>
</dbReference>
<dbReference type="RefSeq" id="WP_050598559.1">
    <property type="nucleotide sequence ID" value="NZ_CP017601.1"/>
</dbReference>
<protein>
    <recommendedName>
        <fullName evidence="8">Hydrogenase maturation factor HypB</fullName>
    </recommendedName>
</protein>
<evidence type="ECO:0000313" key="10">
    <source>
        <dbReference type="Proteomes" id="UP000239239"/>
    </source>
</evidence>
<keyword evidence="4" id="KW-0547">Nucleotide-binding</keyword>
<keyword evidence="7" id="KW-0342">GTP-binding</keyword>